<dbReference type="Gene3D" id="3.40.630.10">
    <property type="entry name" value="Zn peptidases"/>
    <property type="match status" value="1"/>
</dbReference>
<dbReference type="AlphaFoldDB" id="A0A495VQF5"/>
<keyword evidence="6" id="KW-0645">Protease</keyword>
<dbReference type="PANTHER" id="PTHR11705:SF119">
    <property type="entry name" value="OS02G0119300 PROTEIN"/>
    <property type="match status" value="1"/>
</dbReference>
<dbReference type="GO" id="GO:0006508">
    <property type="term" value="P:proteolysis"/>
    <property type="evidence" value="ECO:0007669"/>
    <property type="project" value="InterPro"/>
</dbReference>
<keyword evidence="7" id="KW-1185">Reference proteome</keyword>
<reference evidence="6 7" key="1">
    <citation type="submission" date="2018-10" db="EMBL/GenBank/DDBJ databases">
        <title>Genomic Encyclopedia of Type Strains, Phase IV (KMG-IV): sequencing the most valuable type-strain genomes for metagenomic binning, comparative biology and taxonomic classification.</title>
        <authorList>
            <person name="Goeker M."/>
        </authorList>
    </citation>
    <scope>NUCLEOTIDE SEQUENCE [LARGE SCALE GENOMIC DNA]</scope>
    <source>
        <strain evidence="6 7">DSM 23841</strain>
    </source>
</reference>
<evidence type="ECO:0000259" key="5">
    <source>
        <dbReference type="PROSITE" id="PS52035"/>
    </source>
</evidence>
<dbReference type="InterPro" id="IPR000834">
    <property type="entry name" value="Peptidase_M14"/>
</dbReference>
<name>A0A495VQF5_9RHOO</name>
<dbReference type="SMART" id="SM00631">
    <property type="entry name" value="Zn_pept"/>
    <property type="match status" value="1"/>
</dbReference>
<evidence type="ECO:0000256" key="1">
    <source>
        <dbReference type="ARBA" id="ARBA00001947"/>
    </source>
</evidence>
<comment type="similarity">
    <text evidence="2 3">Belongs to the peptidase M14 family.</text>
</comment>
<dbReference type="EMBL" id="RBXP01000017">
    <property type="protein sequence ID" value="RKT50663.1"/>
    <property type="molecule type" value="Genomic_DNA"/>
</dbReference>
<dbReference type="OrthoDB" id="9779324at2"/>
<dbReference type="PANTHER" id="PTHR11705">
    <property type="entry name" value="PROTEASE FAMILY M14 CARBOXYPEPTIDASE A,B"/>
    <property type="match status" value="1"/>
</dbReference>
<sequence length="281" mass="31323">MLRPLACLLATLCLAPAAHASDPATDAWCAALGHRLRSVNADNCRAQAFVAGAERTEGKRALVWRDIAPRTKPLAQAPRVLVIGGIHGDELTSVSIVFRWLDWIGEAEAGKYRWRVIPLANPDGLYQRPPTRANARGVDLNRNFPTPDWNSDAHKYWIERTKRDPRRYPGDAAGSEIETQWLEKQIDDFKPDVIISVHAPYNLLDYDGPAPQPLRFGRLALNRLGVYPGSLGNYGGHYKSVPVVTIELPHASAMPPARDQRAMWDDMLGWMGRNIKAGEKH</sequence>
<dbReference type="GO" id="GO:0008270">
    <property type="term" value="F:zinc ion binding"/>
    <property type="evidence" value="ECO:0007669"/>
    <property type="project" value="InterPro"/>
</dbReference>
<evidence type="ECO:0000313" key="6">
    <source>
        <dbReference type="EMBL" id="RKT50663.1"/>
    </source>
</evidence>
<organism evidence="6 7">
    <name type="scientific">Azonexus fungiphilus</name>
    <dbReference type="NCBI Taxonomy" id="146940"/>
    <lineage>
        <taxon>Bacteria</taxon>
        <taxon>Pseudomonadati</taxon>
        <taxon>Pseudomonadota</taxon>
        <taxon>Betaproteobacteria</taxon>
        <taxon>Rhodocyclales</taxon>
        <taxon>Azonexaceae</taxon>
        <taxon>Azonexus</taxon>
    </lineage>
</organism>
<comment type="cofactor">
    <cofactor evidence="1">
        <name>Zn(2+)</name>
        <dbReference type="ChEBI" id="CHEBI:29105"/>
    </cofactor>
</comment>
<evidence type="ECO:0000256" key="3">
    <source>
        <dbReference type="PROSITE-ProRule" id="PRU01379"/>
    </source>
</evidence>
<gene>
    <name evidence="6" type="ORF">DFR40_2582</name>
</gene>
<proteinExistence type="inferred from homology"/>
<evidence type="ECO:0000256" key="2">
    <source>
        <dbReference type="ARBA" id="ARBA00005988"/>
    </source>
</evidence>
<dbReference type="Pfam" id="PF00246">
    <property type="entry name" value="Peptidase_M14"/>
    <property type="match status" value="1"/>
</dbReference>
<comment type="caution">
    <text evidence="3">Lacks conserved residue(s) required for the propagation of feature annotation.</text>
</comment>
<dbReference type="GO" id="GO:0005615">
    <property type="term" value="C:extracellular space"/>
    <property type="evidence" value="ECO:0007669"/>
    <property type="project" value="TreeGrafter"/>
</dbReference>
<feature type="signal peptide" evidence="4">
    <location>
        <begin position="1"/>
        <end position="20"/>
    </location>
</feature>
<keyword evidence="6" id="KW-0121">Carboxypeptidase</keyword>
<keyword evidence="4" id="KW-0732">Signal</keyword>
<evidence type="ECO:0000256" key="4">
    <source>
        <dbReference type="SAM" id="SignalP"/>
    </source>
</evidence>
<feature type="chain" id="PRO_5019833174" evidence="4">
    <location>
        <begin position="21"/>
        <end position="281"/>
    </location>
</feature>
<keyword evidence="6" id="KW-0378">Hydrolase</keyword>
<dbReference type="Proteomes" id="UP000270626">
    <property type="component" value="Unassembled WGS sequence"/>
</dbReference>
<accession>A0A495VQF5</accession>
<dbReference type="SUPFAM" id="SSF53187">
    <property type="entry name" value="Zn-dependent exopeptidases"/>
    <property type="match status" value="1"/>
</dbReference>
<evidence type="ECO:0000313" key="7">
    <source>
        <dbReference type="Proteomes" id="UP000270626"/>
    </source>
</evidence>
<protein>
    <submittedName>
        <fullName evidence="6">Zinc carboxypeptidase</fullName>
    </submittedName>
</protein>
<dbReference type="RefSeq" id="WP_121458898.1">
    <property type="nucleotide sequence ID" value="NZ_RBXP01000017.1"/>
</dbReference>
<feature type="domain" description="Peptidase M14" evidence="5">
    <location>
        <begin position="22"/>
        <end position="281"/>
    </location>
</feature>
<dbReference type="GO" id="GO:0004181">
    <property type="term" value="F:metallocarboxypeptidase activity"/>
    <property type="evidence" value="ECO:0007669"/>
    <property type="project" value="InterPro"/>
</dbReference>
<dbReference type="PROSITE" id="PS52035">
    <property type="entry name" value="PEPTIDASE_M14"/>
    <property type="match status" value="1"/>
</dbReference>
<comment type="caution">
    <text evidence="6">The sequence shown here is derived from an EMBL/GenBank/DDBJ whole genome shotgun (WGS) entry which is preliminary data.</text>
</comment>